<evidence type="ECO:0000256" key="3">
    <source>
        <dbReference type="ARBA" id="ARBA00005984"/>
    </source>
</evidence>
<feature type="signal peptide" evidence="10">
    <location>
        <begin position="1"/>
        <end position="21"/>
    </location>
</feature>
<sequence length="389" mass="42515">MRNFKTAFVALLVLVCFTANAQEDYKDLHAKYEYTIENTHEVLTINYDDIRFKKRPKNIILFIGDGMGVSQVFGGITANNGLNMELMPYVGFSKTQSADNYVTDSAAGGTALSTGTRTYNGAIGVDVNGENLTTILEYSERNGKATGLVSTSAITHATPASFIAHQPKRSMYEEIAADFLNTDIDVFIGGGADFFTKRTDGRNLVLELNQKGYRVGYNVEEVDEFTSGKLAVLTAVGHNAGYRDRGEMLTKSTAKAIEVLDNADGKGFFLMVEGSQIDWGGHQNDASYVTGEVLDMDKALAEALKFAMEDRRTLVIVTADHETGGMSVLNGDPKKGHVKTAFTTGDHSPVMVPVFAFGAGAEQFSGVYNNTEIFEKMYKLFKFKEADKD</sequence>
<comment type="cofactor">
    <cofactor evidence="2">
        <name>Zn(2+)</name>
        <dbReference type="ChEBI" id="CHEBI:29105"/>
    </cofactor>
</comment>
<dbReference type="RefSeq" id="WP_212230445.1">
    <property type="nucleotide sequence ID" value="NZ_JAGUCN010000025.1"/>
</dbReference>
<dbReference type="SMART" id="SM00098">
    <property type="entry name" value="alkPPc"/>
    <property type="match status" value="1"/>
</dbReference>
<evidence type="ECO:0000313" key="12">
    <source>
        <dbReference type="Proteomes" id="UP000721861"/>
    </source>
</evidence>
<dbReference type="PRINTS" id="PR00113">
    <property type="entry name" value="ALKPHPHTASE"/>
</dbReference>
<evidence type="ECO:0000256" key="4">
    <source>
        <dbReference type="ARBA" id="ARBA00022553"/>
    </source>
</evidence>
<evidence type="ECO:0000256" key="7">
    <source>
        <dbReference type="ARBA" id="ARBA00022833"/>
    </source>
</evidence>
<dbReference type="PANTHER" id="PTHR11596">
    <property type="entry name" value="ALKALINE PHOSPHATASE"/>
    <property type="match status" value="1"/>
</dbReference>
<dbReference type="InterPro" id="IPR018299">
    <property type="entry name" value="Alkaline_phosphatase_AS"/>
</dbReference>
<evidence type="ECO:0000256" key="10">
    <source>
        <dbReference type="SAM" id="SignalP"/>
    </source>
</evidence>
<accession>A0ABS5KE97</accession>
<keyword evidence="10" id="KW-0732">Signal</keyword>
<protein>
    <submittedName>
        <fullName evidence="11">Alkaline phosphatase</fullName>
    </submittedName>
</protein>
<gene>
    <name evidence="11" type="ORF">KEM09_18060</name>
</gene>
<evidence type="ECO:0000313" key="11">
    <source>
        <dbReference type="EMBL" id="MBS2213325.1"/>
    </source>
</evidence>
<feature type="chain" id="PRO_5045089245" evidence="10">
    <location>
        <begin position="22"/>
        <end position="389"/>
    </location>
</feature>
<evidence type="ECO:0000256" key="2">
    <source>
        <dbReference type="ARBA" id="ARBA00001947"/>
    </source>
</evidence>
<comment type="caution">
    <text evidence="11">The sequence shown here is derived from an EMBL/GenBank/DDBJ whole genome shotgun (WGS) entry which is preliminary data.</text>
</comment>
<dbReference type="PROSITE" id="PS00123">
    <property type="entry name" value="ALKALINE_PHOSPHATASE"/>
    <property type="match status" value="1"/>
</dbReference>
<keyword evidence="7" id="KW-0862">Zinc</keyword>
<keyword evidence="5" id="KW-0479">Metal-binding</keyword>
<organism evidence="11 12">
    <name type="scientific">Carboxylicivirga mesophila</name>
    <dbReference type="NCBI Taxonomy" id="1166478"/>
    <lineage>
        <taxon>Bacteria</taxon>
        <taxon>Pseudomonadati</taxon>
        <taxon>Bacteroidota</taxon>
        <taxon>Bacteroidia</taxon>
        <taxon>Marinilabiliales</taxon>
        <taxon>Marinilabiliaceae</taxon>
        <taxon>Carboxylicivirga</taxon>
    </lineage>
</organism>
<reference evidence="11 12" key="1">
    <citation type="journal article" date="2014" name="Int. J. Syst. Evol. Microbiol.">
        <title>Carboxylicivirga gen. nov. in the family Marinilabiliaceae with two novel species, Carboxylicivirga mesophila sp. nov. and Carboxylicivirga taeanensis sp. nov., and reclassification of Cytophaga fermentans as Saccharicrinis fermentans gen. nov., comb. nov.</title>
        <authorList>
            <person name="Yang S.H."/>
            <person name="Seo H.S."/>
            <person name="Woo J.H."/>
            <person name="Oh H.M."/>
            <person name="Jang H."/>
            <person name="Lee J.H."/>
            <person name="Kim S.J."/>
            <person name="Kwon K.K."/>
        </authorList>
    </citation>
    <scope>NUCLEOTIDE SEQUENCE [LARGE SCALE GENOMIC DNA]</scope>
    <source>
        <strain evidence="11 12">JCM 18290</strain>
    </source>
</reference>
<dbReference type="CDD" id="cd16012">
    <property type="entry name" value="ALP"/>
    <property type="match status" value="1"/>
</dbReference>
<dbReference type="PANTHER" id="PTHR11596:SF5">
    <property type="entry name" value="ALKALINE PHOSPHATASE"/>
    <property type="match status" value="1"/>
</dbReference>
<dbReference type="InterPro" id="IPR001952">
    <property type="entry name" value="Alkaline_phosphatase"/>
</dbReference>
<comment type="cofactor">
    <cofactor evidence="1">
        <name>Mg(2+)</name>
        <dbReference type="ChEBI" id="CHEBI:18420"/>
    </cofactor>
</comment>
<evidence type="ECO:0000256" key="6">
    <source>
        <dbReference type="ARBA" id="ARBA00022801"/>
    </source>
</evidence>
<evidence type="ECO:0000256" key="9">
    <source>
        <dbReference type="RuleBase" id="RU003946"/>
    </source>
</evidence>
<keyword evidence="8" id="KW-0460">Magnesium</keyword>
<comment type="similarity">
    <text evidence="3 9">Belongs to the alkaline phosphatase family.</text>
</comment>
<evidence type="ECO:0000256" key="1">
    <source>
        <dbReference type="ARBA" id="ARBA00001946"/>
    </source>
</evidence>
<dbReference type="Proteomes" id="UP000721861">
    <property type="component" value="Unassembled WGS sequence"/>
</dbReference>
<keyword evidence="6" id="KW-0378">Hydrolase</keyword>
<dbReference type="Gene3D" id="3.40.720.10">
    <property type="entry name" value="Alkaline Phosphatase, subunit A"/>
    <property type="match status" value="1"/>
</dbReference>
<dbReference type="InterPro" id="IPR017850">
    <property type="entry name" value="Alkaline_phosphatase_core_sf"/>
</dbReference>
<dbReference type="EMBL" id="JAGUCN010000025">
    <property type="protein sequence ID" value="MBS2213325.1"/>
    <property type="molecule type" value="Genomic_DNA"/>
</dbReference>
<dbReference type="Pfam" id="PF00245">
    <property type="entry name" value="Alk_phosphatase"/>
    <property type="match status" value="1"/>
</dbReference>
<keyword evidence="4" id="KW-0597">Phosphoprotein</keyword>
<proteinExistence type="inferred from homology"/>
<evidence type="ECO:0000256" key="8">
    <source>
        <dbReference type="ARBA" id="ARBA00022842"/>
    </source>
</evidence>
<evidence type="ECO:0000256" key="5">
    <source>
        <dbReference type="ARBA" id="ARBA00022723"/>
    </source>
</evidence>
<name>A0ABS5KE97_9BACT</name>
<dbReference type="SUPFAM" id="SSF53649">
    <property type="entry name" value="Alkaline phosphatase-like"/>
    <property type="match status" value="1"/>
</dbReference>
<keyword evidence="12" id="KW-1185">Reference proteome</keyword>